<name>W4FDQ0_APHAT</name>
<dbReference type="VEuPathDB" id="FungiDB:H257_17716"/>
<feature type="compositionally biased region" description="Basic and acidic residues" evidence="1">
    <location>
        <begin position="288"/>
        <end position="297"/>
    </location>
</feature>
<reference evidence="2" key="1">
    <citation type="submission" date="2013-12" db="EMBL/GenBank/DDBJ databases">
        <title>The Genome Sequence of Aphanomyces astaci APO3.</title>
        <authorList>
            <consortium name="The Broad Institute Genomics Platform"/>
            <person name="Russ C."/>
            <person name="Tyler B."/>
            <person name="van West P."/>
            <person name="Dieguez-Uribeondo J."/>
            <person name="Young S.K."/>
            <person name="Zeng Q."/>
            <person name="Gargeya S."/>
            <person name="Fitzgerald M."/>
            <person name="Abouelleil A."/>
            <person name="Alvarado L."/>
            <person name="Chapman S.B."/>
            <person name="Gainer-Dewar J."/>
            <person name="Goldberg J."/>
            <person name="Griggs A."/>
            <person name="Gujja S."/>
            <person name="Hansen M."/>
            <person name="Howarth C."/>
            <person name="Imamovic A."/>
            <person name="Ireland A."/>
            <person name="Larimer J."/>
            <person name="McCowan C."/>
            <person name="Murphy C."/>
            <person name="Pearson M."/>
            <person name="Poon T.W."/>
            <person name="Priest M."/>
            <person name="Roberts A."/>
            <person name="Saif S."/>
            <person name="Shea T."/>
            <person name="Sykes S."/>
            <person name="Wortman J."/>
            <person name="Nusbaum C."/>
            <person name="Birren B."/>
        </authorList>
    </citation>
    <scope>NUCLEOTIDE SEQUENCE [LARGE SCALE GENOMIC DNA]</scope>
    <source>
        <strain evidence="2">APO3</strain>
    </source>
</reference>
<organism evidence="2">
    <name type="scientific">Aphanomyces astaci</name>
    <name type="common">Crayfish plague agent</name>
    <dbReference type="NCBI Taxonomy" id="112090"/>
    <lineage>
        <taxon>Eukaryota</taxon>
        <taxon>Sar</taxon>
        <taxon>Stramenopiles</taxon>
        <taxon>Oomycota</taxon>
        <taxon>Saprolegniomycetes</taxon>
        <taxon>Saprolegniales</taxon>
        <taxon>Verrucalvaceae</taxon>
        <taxon>Aphanomyces</taxon>
    </lineage>
</organism>
<dbReference type="GeneID" id="20819712"/>
<dbReference type="EMBL" id="KI913229">
    <property type="protein sequence ID" value="ETV65607.1"/>
    <property type="molecule type" value="Genomic_DNA"/>
</dbReference>
<gene>
    <name evidence="2" type="ORF">H257_17716</name>
</gene>
<proteinExistence type="predicted"/>
<evidence type="ECO:0000313" key="2">
    <source>
        <dbReference type="EMBL" id="ETV65607.1"/>
    </source>
</evidence>
<dbReference type="AlphaFoldDB" id="W4FDQ0"/>
<protein>
    <submittedName>
        <fullName evidence="2">Uncharacterized protein</fullName>
    </submittedName>
</protein>
<dbReference type="RefSeq" id="XP_009844904.1">
    <property type="nucleotide sequence ID" value="XM_009846602.1"/>
</dbReference>
<accession>W4FDQ0</accession>
<sequence>MASWIIHPMADEMAARVQAAGFPGEKRFKSLARNISQGHSLSKEFRPVGVRVAQEAQQLDPAAPDDVINEWLQIKCAYFCQNDRRTRVVEYRSQGLLATTEAYAESTGGGKEAPRGPAASGSERRAFFVNCVDMRVEAASADSVPVVPGVMDDPDFVETKASAAPDDAPVTKIIVRVGPGDHWTTDQLSYDTPRIRELVWTEKSVKHRPARHAEVRIDPSKKAGTTSGNRCVAVTRALDASRWPATSTRYLSSPLRLPPRATAVVGPARPPEQPPGLREPFNAPAFGPEHEQRRLPDSSRLVPQSDDPDFVETKASAAPDDAPVTKIIVRVGPGDHWTTDQLSYDTPRIRELVWTEGWVIPDPRL</sequence>
<feature type="region of interest" description="Disordered" evidence="1">
    <location>
        <begin position="261"/>
        <end position="318"/>
    </location>
</feature>
<evidence type="ECO:0000256" key="1">
    <source>
        <dbReference type="SAM" id="MobiDB-lite"/>
    </source>
</evidence>